<dbReference type="AlphaFoldDB" id="A0ABD6EXN8"/>
<reference evidence="2 3" key="1">
    <citation type="submission" date="2024-08" db="EMBL/GenBank/DDBJ databases">
        <title>Gnathostoma spinigerum genome.</title>
        <authorList>
            <person name="Gonzalez-Bertolin B."/>
            <person name="Monzon S."/>
            <person name="Zaballos A."/>
            <person name="Jimenez P."/>
            <person name="Dekumyoy P."/>
            <person name="Varona S."/>
            <person name="Cuesta I."/>
            <person name="Sumanam S."/>
            <person name="Adisakwattana P."/>
            <person name="Gasser R.B."/>
            <person name="Hernandez-Gonzalez A."/>
            <person name="Young N.D."/>
            <person name="Perteguer M.J."/>
        </authorList>
    </citation>
    <scope>NUCLEOTIDE SEQUENCE [LARGE SCALE GENOMIC DNA]</scope>
    <source>
        <strain evidence="2">AL3</strain>
        <tissue evidence="2">Liver</tissue>
    </source>
</reference>
<dbReference type="SUPFAM" id="SSF50242">
    <property type="entry name" value="TIMP-like"/>
    <property type="match status" value="1"/>
</dbReference>
<organism evidence="2 3">
    <name type="scientific">Gnathostoma spinigerum</name>
    <dbReference type="NCBI Taxonomy" id="75299"/>
    <lineage>
        <taxon>Eukaryota</taxon>
        <taxon>Metazoa</taxon>
        <taxon>Ecdysozoa</taxon>
        <taxon>Nematoda</taxon>
        <taxon>Chromadorea</taxon>
        <taxon>Rhabditida</taxon>
        <taxon>Spirurina</taxon>
        <taxon>Gnathostomatomorpha</taxon>
        <taxon>Gnathostomatoidea</taxon>
        <taxon>Gnathostomatidae</taxon>
        <taxon>Gnathostoma</taxon>
    </lineage>
</organism>
<dbReference type="InterPro" id="IPR008993">
    <property type="entry name" value="TIMP-like_OB-fold"/>
</dbReference>
<evidence type="ECO:0000313" key="2">
    <source>
        <dbReference type="EMBL" id="MFH4983862.1"/>
    </source>
</evidence>
<dbReference type="EMBL" id="JBGFUD010014183">
    <property type="protein sequence ID" value="MFH4983862.1"/>
    <property type="molecule type" value="Genomic_DNA"/>
</dbReference>
<dbReference type="Proteomes" id="UP001608902">
    <property type="component" value="Unassembled WGS sequence"/>
</dbReference>
<accession>A0ABD6EXN8</accession>
<feature type="signal peptide" evidence="1">
    <location>
        <begin position="1"/>
        <end position="17"/>
    </location>
</feature>
<keyword evidence="3" id="KW-1185">Reference proteome</keyword>
<protein>
    <submittedName>
        <fullName evidence="2">Uncharacterized protein</fullName>
    </submittedName>
</protein>
<sequence>MRLLVITTVLLVYGATAEPVTCPVEPDVTKCQVTWFAEVLVRSVKKIGSSHYSPSQYELEVIEGYKGVKKGEVLTATSRPYTQGGLNLKKDHTYMLSGLGPNDGKYVFGYCSQYLRGRAVDLDVKYMPKEDQQKVKKAILDCVPKPTIPPKPDEELTEKELLVKILHVLEALLGKLSTHKN</sequence>
<keyword evidence="1" id="KW-0732">Signal</keyword>
<evidence type="ECO:0000313" key="3">
    <source>
        <dbReference type="Proteomes" id="UP001608902"/>
    </source>
</evidence>
<dbReference type="Gene3D" id="2.40.50.120">
    <property type="match status" value="1"/>
</dbReference>
<gene>
    <name evidence="2" type="ORF">AB6A40_010571</name>
</gene>
<evidence type="ECO:0000256" key="1">
    <source>
        <dbReference type="SAM" id="SignalP"/>
    </source>
</evidence>
<feature type="chain" id="PRO_5044895325" evidence="1">
    <location>
        <begin position="18"/>
        <end position="181"/>
    </location>
</feature>
<comment type="caution">
    <text evidence="2">The sequence shown here is derived from an EMBL/GenBank/DDBJ whole genome shotgun (WGS) entry which is preliminary data.</text>
</comment>
<name>A0ABD6EXN8_9BILA</name>
<proteinExistence type="predicted"/>